<organism evidence="5 6">
    <name type="scientific">Datura stramonium</name>
    <name type="common">Jimsonweed</name>
    <name type="synonym">Common thornapple</name>
    <dbReference type="NCBI Taxonomy" id="4076"/>
    <lineage>
        <taxon>Eukaryota</taxon>
        <taxon>Viridiplantae</taxon>
        <taxon>Streptophyta</taxon>
        <taxon>Embryophyta</taxon>
        <taxon>Tracheophyta</taxon>
        <taxon>Spermatophyta</taxon>
        <taxon>Magnoliopsida</taxon>
        <taxon>eudicotyledons</taxon>
        <taxon>Gunneridae</taxon>
        <taxon>Pentapetalae</taxon>
        <taxon>asterids</taxon>
        <taxon>lamiids</taxon>
        <taxon>Solanales</taxon>
        <taxon>Solanaceae</taxon>
        <taxon>Solanoideae</taxon>
        <taxon>Datureae</taxon>
        <taxon>Datura</taxon>
    </lineage>
</organism>
<feature type="domain" description="CCHC-type" evidence="4">
    <location>
        <begin position="35"/>
        <end position="49"/>
    </location>
</feature>
<feature type="coiled-coil region" evidence="2">
    <location>
        <begin position="181"/>
        <end position="208"/>
    </location>
</feature>
<dbReference type="Gene3D" id="4.10.60.10">
    <property type="entry name" value="Zinc finger, CCHC-type"/>
    <property type="match status" value="1"/>
</dbReference>
<feature type="region of interest" description="Disordered" evidence="3">
    <location>
        <begin position="103"/>
        <end position="129"/>
    </location>
</feature>
<dbReference type="SUPFAM" id="SSF57756">
    <property type="entry name" value="Retrovirus zinc finger-like domains"/>
    <property type="match status" value="1"/>
</dbReference>
<evidence type="ECO:0000256" key="2">
    <source>
        <dbReference type="SAM" id="Coils"/>
    </source>
</evidence>
<evidence type="ECO:0000259" key="4">
    <source>
        <dbReference type="PROSITE" id="PS50158"/>
    </source>
</evidence>
<keyword evidence="1" id="KW-0479">Metal-binding</keyword>
<protein>
    <recommendedName>
        <fullName evidence="4">CCHC-type domain-containing protein</fullName>
    </recommendedName>
</protein>
<gene>
    <name evidence="5" type="ORF">HAX54_037814</name>
</gene>
<keyword evidence="2" id="KW-0175">Coiled coil</keyword>
<dbReference type="Proteomes" id="UP000823775">
    <property type="component" value="Unassembled WGS sequence"/>
</dbReference>
<keyword evidence="1" id="KW-0863">Zinc-finger</keyword>
<dbReference type="PROSITE" id="PS50158">
    <property type="entry name" value="ZF_CCHC"/>
    <property type="match status" value="1"/>
</dbReference>
<dbReference type="EMBL" id="JACEIK010005107">
    <property type="protein sequence ID" value="MCE0480722.1"/>
    <property type="molecule type" value="Genomic_DNA"/>
</dbReference>
<dbReference type="Pfam" id="PF00098">
    <property type="entry name" value="zf-CCHC"/>
    <property type="match status" value="1"/>
</dbReference>
<evidence type="ECO:0000256" key="3">
    <source>
        <dbReference type="SAM" id="MobiDB-lite"/>
    </source>
</evidence>
<evidence type="ECO:0000256" key="1">
    <source>
        <dbReference type="PROSITE-ProRule" id="PRU00047"/>
    </source>
</evidence>
<dbReference type="InterPro" id="IPR036875">
    <property type="entry name" value="Znf_CCHC_sf"/>
</dbReference>
<evidence type="ECO:0000313" key="6">
    <source>
        <dbReference type="Proteomes" id="UP000823775"/>
    </source>
</evidence>
<feature type="compositionally biased region" description="Acidic residues" evidence="3">
    <location>
        <begin position="105"/>
        <end position="116"/>
    </location>
</feature>
<name>A0ABS8VKH1_DATST</name>
<dbReference type="SMART" id="SM00343">
    <property type="entry name" value="ZnF_C2HC"/>
    <property type="match status" value="1"/>
</dbReference>
<dbReference type="InterPro" id="IPR001878">
    <property type="entry name" value="Znf_CCHC"/>
</dbReference>
<proteinExistence type="predicted"/>
<accession>A0ABS8VKH1</accession>
<evidence type="ECO:0000313" key="5">
    <source>
        <dbReference type="EMBL" id="MCE0480722.1"/>
    </source>
</evidence>
<sequence>MLVRKFRKFFRKANLKKKESHNKGKSYEKVQFQGCFKCGKIDHLIKDCPLFKEEQRKKSKKQQQLVSKAFKKAIKATWGETSNEESEGENIENENLVLMARSDSDLDSDSTEESENEHEIGLTQSSTERVSAPALAEGTVMITNSLSKQELKYSGEQTLRQWVMETHVASQGIQFSNTTDVQTLLQENAKLRQELDQLKGQLVQIKESTVAHHSELLTLIQSLSPCVVSSFTSIPALIPSTNPSS</sequence>
<keyword evidence="6" id="KW-1185">Reference proteome</keyword>
<comment type="caution">
    <text evidence="5">The sequence shown here is derived from an EMBL/GenBank/DDBJ whole genome shotgun (WGS) entry which is preliminary data.</text>
</comment>
<keyword evidence="1" id="KW-0862">Zinc</keyword>
<reference evidence="5 6" key="1">
    <citation type="journal article" date="2021" name="BMC Genomics">
        <title>Datura genome reveals duplications of psychoactive alkaloid biosynthetic genes and high mutation rate following tissue culture.</title>
        <authorList>
            <person name="Rajewski A."/>
            <person name="Carter-House D."/>
            <person name="Stajich J."/>
            <person name="Litt A."/>
        </authorList>
    </citation>
    <scope>NUCLEOTIDE SEQUENCE [LARGE SCALE GENOMIC DNA]</scope>
    <source>
        <strain evidence="5">AR-01</strain>
    </source>
</reference>